<keyword evidence="9" id="KW-1185">Reference proteome</keyword>
<keyword evidence="3 7" id="KW-0812">Transmembrane</keyword>
<sequence>MAGQAAKKAQKAGQSLSTRLHNSIVPINVVYILYRIVWHYSSFSNWHMWGYGLLLTMTYMSYTMAVGSALQGTNNEYPKASQICLLTESIHRYAMDVLLITLGVQIGSMFTDYFWYIYLVIPGYVIYYGGRMLWGFAFPQGFGASDDSVKEATVSKRQAKLEKRGVRQRAPML</sequence>
<feature type="transmembrane region" description="Helical" evidence="7">
    <location>
        <begin position="113"/>
        <end position="130"/>
    </location>
</feature>
<dbReference type="GO" id="GO:0005773">
    <property type="term" value="C:vacuole"/>
    <property type="evidence" value="ECO:0007669"/>
    <property type="project" value="GOC"/>
</dbReference>
<proteinExistence type="inferred from homology"/>
<comment type="similarity">
    <text evidence="2">Belongs to the TMEM208 family.</text>
</comment>
<keyword evidence="5 7" id="KW-1133">Transmembrane helix</keyword>
<organism evidence="8 9">
    <name type="scientific">Achlya hypogyna</name>
    <name type="common">Oomycete</name>
    <name type="synonym">Protoachlya hypogyna</name>
    <dbReference type="NCBI Taxonomy" id="1202772"/>
    <lineage>
        <taxon>Eukaryota</taxon>
        <taxon>Sar</taxon>
        <taxon>Stramenopiles</taxon>
        <taxon>Oomycota</taxon>
        <taxon>Saprolegniomycetes</taxon>
        <taxon>Saprolegniales</taxon>
        <taxon>Achlyaceae</taxon>
        <taxon>Achlya</taxon>
    </lineage>
</organism>
<evidence type="ECO:0000313" key="8">
    <source>
        <dbReference type="EMBL" id="OQR84630.1"/>
    </source>
</evidence>
<gene>
    <name evidence="8" type="ORF">ACHHYP_13119</name>
</gene>
<evidence type="ECO:0000313" key="9">
    <source>
        <dbReference type="Proteomes" id="UP000243579"/>
    </source>
</evidence>
<keyword evidence="4" id="KW-0256">Endoplasmic reticulum</keyword>
<evidence type="ECO:0000256" key="5">
    <source>
        <dbReference type="ARBA" id="ARBA00022989"/>
    </source>
</evidence>
<evidence type="ECO:0000256" key="1">
    <source>
        <dbReference type="ARBA" id="ARBA00004477"/>
    </source>
</evidence>
<dbReference type="PANTHER" id="PTHR13505">
    <property type="entry name" value="TRANSMEMBRANE PROTEIN 208"/>
    <property type="match status" value="1"/>
</dbReference>
<evidence type="ECO:0000256" key="2">
    <source>
        <dbReference type="ARBA" id="ARBA00009950"/>
    </source>
</evidence>
<feature type="transmembrane region" description="Helical" evidence="7">
    <location>
        <begin position="20"/>
        <end position="37"/>
    </location>
</feature>
<keyword evidence="6 7" id="KW-0472">Membrane</keyword>
<evidence type="ECO:0000256" key="6">
    <source>
        <dbReference type="ARBA" id="ARBA00023136"/>
    </source>
</evidence>
<dbReference type="AlphaFoldDB" id="A0A1V9YG09"/>
<dbReference type="GO" id="GO:0006624">
    <property type="term" value="P:vacuolar protein processing"/>
    <property type="evidence" value="ECO:0007669"/>
    <property type="project" value="TreeGrafter"/>
</dbReference>
<dbReference type="EMBL" id="JNBR01001843">
    <property type="protein sequence ID" value="OQR84630.1"/>
    <property type="molecule type" value="Genomic_DNA"/>
</dbReference>
<evidence type="ECO:0000256" key="7">
    <source>
        <dbReference type="SAM" id="Phobius"/>
    </source>
</evidence>
<comment type="caution">
    <text evidence="8">The sequence shown here is derived from an EMBL/GenBank/DDBJ whole genome shotgun (WGS) entry which is preliminary data.</text>
</comment>
<dbReference type="InterPro" id="IPR008506">
    <property type="entry name" value="SND2/TMEM208"/>
</dbReference>
<dbReference type="GO" id="GO:0005789">
    <property type="term" value="C:endoplasmic reticulum membrane"/>
    <property type="evidence" value="ECO:0007669"/>
    <property type="project" value="UniProtKB-SubCell"/>
</dbReference>
<comment type="subcellular location">
    <subcellularLocation>
        <location evidence="1">Endoplasmic reticulum membrane</location>
        <topology evidence="1">Multi-pass membrane protein</topology>
    </subcellularLocation>
</comment>
<dbReference type="PANTHER" id="PTHR13505:SF7">
    <property type="entry name" value="TRANSMEMBRANE PROTEIN 208"/>
    <property type="match status" value="1"/>
</dbReference>
<evidence type="ECO:0008006" key="10">
    <source>
        <dbReference type="Google" id="ProtNLM"/>
    </source>
</evidence>
<reference evidence="8 9" key="1">
    <citation type="journal article" date="2014" name="Genome Biol. Evol.">
        <title>The secreted proteins of Achlya hypogyna and Thraustotheca clavata identify the ancestral oomycete secretome and reveal gene acquisitions by horizontal gene transfer.</title>
        <authorList>
            <person name="Misner I."/>
            <person name="Blouin N."/>
            <person name="Leonard G."/>
            <person name="Richards T.A."/>
            <person name="Lane C.E."/>
        </authorList>
    </citation>
    <scope>NUCLEOTIDE SEQUENCE [LARGE SCALE GENOMIC DNA]</scope>
    <source>
        <strain evidence="8 9">ATCC 48635</strain>
    </source>
</reference>
<dbReference type="OrthoDB" id="276296at2759"/>
<feature type="transmembrane region" description="Helical" evidence="7">
    <location>
        <begin position="49"/>
        <end position="70"/>
    </location>
</feature>
<dbReference type="Pfam" id="PF05620">
    <property type="entry name" value="TMEM208_SND2"/>
    <property type="match status" value="1"/>
</dbReference>
<evidence type="ECO:0000256" key="3">
    <source>
        <dbReference type="ARBA" id="ARBA00022692"/>
    </source>
</evidence>
<name>A0A1V9YG09_ACHHY</name>
<dbReference type="STRING" id="1202772.A0A1V9YG09"/>
<dbReference type="Proteomes" id="UP000243579">
    <property type="component" value="Unassembled WGS sequence"/>
</dbReference>
<protein>
    <recommendedName>
        <fullName evidence="10">Transmembrane protein</fullName>
    </recommendedName>
</protein>
<accession>A0A1V9YG09</accession>
<evidence type="ECO:0000256" key="4">
    <source>
        <dbReference type="ARBA" id="ARBA00022824"/>
    </source>
</evidence>